<evidence type="ECO:0000313" key="6">
    <source>
        <dbReference type="EMBL" id="CAK0865006.1"/>
    </source>
</evidence>
<keyword evidence="2 4" id="KW-0863">Zinc-finger</keyword>
<dbReference type="SMART" id="SM00356">
    <property type="entry name" value="ZnF_C3H1"/>
    <property type="match status" value="1"/>
</dbReference>
<evidence type="ECO:0000256" key="3">
    <source>
        <dbReference type="ARBA" id="ARBA00022833"/>
    </source>
</evidence>
<dbReference type="Proteomes" id="UP001189429">
    <property type="component" value="Unassembled WGS sequence"/>
</dbReference>
<dbReference type="InterPro" id="IPR036855">
    <property type="entry name" value="Znf_CCCH_sf"/>
</dbReference>
<evidence type="ECO:0000256" key="1">
    <source>
        <dbReference type="ARBA" id="ARBA00022723"/>
    </source>
</evidence>
<reference evidence="6" key="1">
    <citation type="submission" date="2023-10" db="EMBL/GenBank/DDBJ databases">
        <authorList>
            <person name="Chen Y."/>
            <person name="Shah S."/>
            <person name="Dougan E. K."/>
            <person name="Thang M."/>
            <person name="Chan C."/>
        </authorList>
    </citation>
    <scope>NUCLEOTIDE SEQUENCE [LARGE SCALE GENOMIC DNA]</scope>
</reference>
<evidence type="ECO:0000256" key="4">
    <source>
        <dbReference type="PROSITE-ProRule" id="PRU00723"/>
    </source>
</evidence>
<dbReference type="SUPFAM" id="SSF90229">
    <property type="entry name" value="CCCH zinc finger"/>
    <property type="match status" value="1"/>
</dbReference>
<dbReference type="InterPro" id="IPR011989">
    <property type="entry name" value="ARM-like"/>
</dbReference>
<dbReference type="InterPro" id="IPR016024">
    <property type="entry name" value="ARM-type_fold"/>
</dbReference>
<evidence type="ECO:0000313" key="7">
    <source>
        <dbReference type="Proteomes" id="UP001189429"/>
    </source>
</evidence>
<keyword evidence="7" id="KW-1185">Reference proteome</keyword>
<keyword evidence="3 4" id="KW-0862">Zinc</keyword>
<dbReference type="Gene3D" id="1.25.10.10">
    <property type="entry name" value="Leucine-rich Repeat Variant"/>
    <property type="match status" value="1"/>
</dbReference>
<dbReference type="Pfam" id="PF00642">
    <property type="entry name" value="zf-CCCH"/>
    <property type="match status" value="1"/>
</dbReference>
<dbReference type="EMBL" id="CAUYUJ010016415">
    <property type="protein sequence ID" value="CAK0865006.1"/>
    <property type="molecule type" value="Genomic_DNA"/>
</dbReference>
<evidence type="ECO:0000259" key="5">
    <source>
        <dbReference type="PROSITE" id="PS50103"/>
    </source>
</evidence>
<proteinExistence type="predicted"/>
<sequence length="207" mass="21916">MTLVAASPVPAAVVHTVRRFKSEPLSAALACITASRLAGSAEVAAACVRAGAIDEALGLMDLYPGHGGVQNVCLMVLGVVLKEKDTARQALSMGAVSRVLRAMESTEGREVQNNGLAALRLLTDTGRGPRGGLHDAAARAKEEVQEAAMRSKASHQNDEVVQKAANDVLALVTPRFKEVLCWHWQSGWCKLGPRCTYAHGPNDLRVG</sequence>
<dbReference type="SUPFAM" id="SSF48371">
    <property type="entry name" value="ARM repeat"/>
    <property type="match status" value="1"/>
</dbReference>
<dbReference type="PROSITE" id="PS50103">
    <property type="entry name" value="ZF_C3H1"/>
    <property type="match status" value="1"/>
</dbReference>
<name>A0ABN9UYG3_9DINO</name>
<dbReference type="Gene3D" id="4.10.1000.10">
    <property type="entry name" value="Zinc finger, CCCH-type"/>
    <property type="match status" value="1"/>
</dbReference>
<comment type="caution">
    <text evidence="6">The sequence shown here is derived from an EMBL/GenBank/DDBJ whole genome shotgun (WGS) entry which is preliminary data.</text>
</comment>
<accession>A0ABN9UYG3</accession>
<feature type="domain" description="C3H1-type" evidence="5">
    <location>
        <begin position="175"/>
        <end position="202"/>
    </location>
</feature>
<keyword evidence="1 4" id="KW-0479">Metal-binding</keyword>
<protein>
    <recommendedName>
        <fullName evidence="5">C3H1-type domain-containing protein</fullName>
    </recommendedName>
</protein>
<feature type="zinc finger region" description="C3H1-type" evidence="4">
    <location>
        <begin position="175"/>
        <end position="202"/>
    </location>
</feature>
<dbReference type="InterPro" id="IPR000571">
    <property type="entry name" value="Znf_CCCH"/>
</dbReference>
<gene>
    <name evidence="6" type="ORF">PCOR1329_LOCUS52691</name>
</gene>
<evidence type="ECO:0000256" key="2">
    <source>
        <dbReference type="ARBA" id="ARBA00022771"/>
    </source>
</evidence>
<organism evidence="6 7">
    <name type="scientific">Prorocentrum cordatum</name>
    <dbReference type="NCBI Taxonomy" id="2364126"/>
    <lineage>
        <taxon>Eukaryota</taxon>
        <taxon>Sar</taxon>
        <taxon>Alveolata</taxon>
        <taxon>Dinophyceae</taxon>
        <taxon>Prorocentrales</taxon>
        <taxon>Prorocentraceae</taxon>
        <taxon>Prorocentrum</taxon>
    </lineage>
</organism>